<reference evidence="3 4" key="1">
    <citation type="journal article" date="2016" name="Nat. Commun.">
        <title>Thousands of microbial genomes shed light on interconnected biogeochemical processes in an aquifer system.</title>
        <authorList>
            <person name="Anantharaman K."/>
            <person name="Brown C.T."/>
            <person name="Hug L.A."/>
            <person name="Sharon I."/>
            <person name="Castelle C.J."/>
            <person name="Probst A.J."/>
            <person name="Thomas B.C."/>
            <person name="Singh A."/>
            <person name="Wilkins M.J."/>
            <person name="Karaoz U."/>
            <person name="Brodie E.L."/>
            <person name="Williams K.H."/>
            <person name="Hubbard S.S."/>
            <person name="Banfield J.F."/>
        </authorList>
    </citation>
    <scope>NUCLEOTIDE SEQUENCE [LARGE SCALE GENOMIC DNA]</scope>
</reference>
<dbReference type="GO" id="GO:0006183">
    <property type="term" value="P:GTP biosynthetic process"/>
    <property type="evidence" value="ECO:0007669"/>
    <property type="project" value="TreeGrafter"/>
</dbReference>
<evidence type="ECO:0000313" key="3">
    <source>
        <dbReference type="EMBL" id="OGG06809.1"/>
    </source>
</evidence>
<sequence length="348" mass="36968">MDIPLGLSFDDVLLIPQRSEITSRAHVSLKTGIAPNFFLDMPIISINMDTVTGVDMAIAMGQNGGISFMPRFDNPQVQASKIAEVKKAGQKIIAALGLRDDYLERAKMCVKAGADGLTVDVAHGHMESCLKITTQLKEKYKLPIISGVVATYDGAYDLFKAGADMVRVGVGAGTICVTRIVTGCGVPQITAISDAVAAAKKFKNKTVLADGGIKSSGDIVKALAAGATAVTLGSLLAGTDEAPGEIIQKDGVYYKEYNGSTSVKEKERQTQKHNGHKPHFKLHIEGIEAMVKYKGPVADVLQSLLAGVKSGFSYCGAKNIEELHKNARFIQITGAGLRESHAHDVELA</sequence>
<dbReference type="InterPro" id="IPR005990">
    <property type="entry name" value="IMP_DH"/>
</dbReference>
<dbReference type="GO" id="GO:0003938">
    <property type="term" value="F:IMP dehydrogenase activity"/>
    <property type="evidence" value="ECO:0007669"/>
    <property type="project" value="InterPro"/>
</dbReference>
<dbReference type="PANTHER" id="PTHR11911:SF111">
    <property type="entry name" value="INOSINE-5'-MONOPHOSPHATE DEHYDROGENASE"/>
    <property type="match status" value="1"/>
</dbReference>
<dbReference type="SUPFAM" id="SSF51412">
    <property type="entry name" value="Inosine monophosphate dehydrogenase (IMPDH)"/>
    <property type="match status" value="1"/>
</dbReference>
<protein>
    <recommendedName>
        <fullName evidence="2">IMP dehydrogenase/GMP reductase domain-containing protein</fullName>
    </recommendedName>
</protein>
<proteinExistence type="inferred from homology"/>
<gene>
    <name evidence="3" type="ORF">A2872_01100</name>
</gene>
<dbReference type="CDD" id="cd00381">
    <property type="entry name" value="IMPDH"/>
    <property type="match status" value="1"/>
</dbReference>
<comment type="caution">
    <text evidence="3">The sequence shown here is derived from an EMBL/GenBank/DDBJ whole genome shotgun (WGS) entry which is preliminary data.</text>
</comment>
<dbReference type="Gene3D" id="3.20.20.70">
    <property type="entry name" value="Aldolase class I"/>
    <property type="match status" value="1"/>
</dbReference>
<feature type="domain" description="IMP dehydrogenase/GMP reductase" evidence="2">
    <location>
        <begin position="6"/>
        <end position="343"/>
    </location>
</feature>
<dbReference type="InterPro" id="IPR013785">
    <property type="entry name" value="Aldolase_TIM"/>
</dbReference>
<dbReference type="AlphaFoldDB" id="A0A1F5Z2W7"/>
<dbReference type="Proteomes" id="UP000178681">
    <property type="component" value="Unassembled WGS sequence"/>
</dbReference>
<comment type="similarity">
    <text evidence="1">Belongs to the IMPDH/GMPR family.</text>
</comment>
<dbReference type="InterPro" id="IPR001093">
    <property type="entry name" value="IMP_DH_GMPRt"/>
</dbReference>
<evidence type="ECO:0000313" key="4">
    <source>
        <dbReference type="Proteomes" id="UP000178681"/>
    </source>
</evidence>
<evidence type="ECO:0000256" key="1">
    <source>
        <dbReference type="ARBA" id="ARBA00005502"/>
    </source>
</evidence>
<accession>A0A1F5Z2W7</accession>
<dbReference type="EMBL" id="MFJG01000021">
    <property type="protein sequence ID" value="OGG06809.1"/>
    <property type="molecule type" value="Genomic_DNA"/>
</dbReference>
<dbReference type="PANTHER" id="PTHR11911">
    <property type="entry name" value="INOSINE-5-MONOPHOSPHATE DEHYDROGENASE RELATED"/>
    <property type="match status" value="1"/>
</dbReference>
<dbReference type="SMART" id="SM01240">
    <property type="entry name" value="IMPDH"/>
    <property type="match status" value="1"/>
</dbReference>
<evidence type="ECO:0000259" key="2">
    <source>
        <dbReference type="Pfam" id="PF00478"/>
    </source>
</evidence>
<dbReference type="Pfam" id="PF00478">
    <property type="entry name" value="IMPDH"/>
    <property type="match status" value="1"/>
</dbReference>
<name>A0A1F5Z2W7_9BACT</name>
<dbReference type="STRING" id="1798377.A2872_01100"/>
<organism evidence="3 4">
    <name type="scientific">Candidatus Gottesmanbacteria bacterium RIFCSPHIGHO2_01_FULL_42_12</name>
    <dbReference type="NCBI Taxonomy" id="1798377"/>
    <lineage>
        <taxon>Bacteria</taxon>
        <taxon>Candidatus Gottesmaniibacteriota</taxon>
    </lineage>
</organism>
<dbReference type="FunFam" id="3.20.20.70:FF:000424">
    <property type="entry name" value="Inosine-5'-monophosphate dehydrogenase 2"/>
    <property type="match status" value="1"/>
</dbReference>